<reference evidence="1 2" key="1">
    <citation type="submission" date="2019-07" db="EMBL/GenBank/DDBJ databases">
        <title>Whole genome shotgun sequence of Gluconobacter wancherniae NBRC 103581.</title>
        <authorList>
            <person name="Hosoyama A."/>
            <person name="Uohara A."/>
            <person name="Ohji S."/>
            <person name="Ichikawa N."/>
        </authorList>
    </citation>
    <scope>NUCLEOTIDE SEQUENCE [LARGE SCALE GENOMIC DNA]</scope>
    <source>
        <strain evidence="1 2">NBRC 103581</strain>
    </source>
</reference>
<keyword evidence="2" id="KW-1185">Reference proteome</keyword>
<gene>
    <name evidence="1" type="ORF">GWA01_19460</name>
</gene>
<dbReference type="Proteomes" id="UP000321230">
    <property type="component" value="Unassembled WGS sequence"/>
</dbReference>
<organism evidence="1 2">
    <name type="scientific">Gluconobacter wancherniae NBRC 103581</name>
    <dbReference type="NCBI Taxonomy" id="656744"/>
    <lineage>
        <taxon>Bacteria</taxon>
        <taxon>Pseudomonadati</taxon>
        <taxon>Pseudomonadota</taxon>
        <taxon>Alphaproteobacteria</taxon>
        <taxon>Acetobacterales</taxon>
        <taxon>Acetobacteraceae</taxon>
        <taxon>Gluconobacter</taxon>
    </lineage>
</organism>
<evidence type="ECO:0000313" key="1">
    <source>
        <dbReference type="EMBL" id="GEK94176.1"/>
    </source>
</evidence>
<dbReference type="AlphaFoldDB" id="A0A511B146"/>
<comment type="caution">
    <text evidence="1">The sequence shown here is derived from an EMBL/GenBank/DDBJ whole genome shotgun (WGS) entry which is preliminary data.</text>
</comment>
<dbReference type="EMBL" id="BJUZ01000002">
    <property type="protein sequence ID" value="GEK94176.1"/>
    <property type="molecule type" value="Genomic_DNA"/>
</dbReference>
<accession>A0A511B146</accession>
<name>A0A511B146_9PROT</name>
<proteinExistence type="predicted"/>
<evidence type="ECO:0000313" key="2">
    <source>
        <dbReference type="Proteomes" id="UP000321230"/>
    </source>
</evidence>
<sequence length="57" mass="6066">MPVREERALPAALLAVVLLDVVAAAAALFWAAADAFASRDKEDIELEDVAETISDKP</sequence>
<protein>
    <submittedName>
        <fullName evidence="1">Uncharacterized protein</fullName>
    </submittedName>
</protein>